<evidence type="ECO:0000313" key="2">
    <source>
        <dbReference type="EMBL" id="SVC29889.1"/>
    </source>
</evidence>
<name>A0A382KZX4_9ZZZZ</name>
<organism evidence="2">
    <name type="scientific">marine metagenome</name>
    <dbReference type="NCBI Taxonomy" id="408172"/>
    <lineage>
        <taxon>unclassified sequences</taxon>
        <taxon>metagenomes</taxon>
        <taxon>ecological metagenomes</taxon>
    </lineage>
</organism>
<dbReference type="EMBL" id="UINC01083817">
    <property type="protein sequence ID" value="SVC29889.1"/>
    <property type="molecule type" value="Genomic_DNA"/>
</dbReference>
<evidence type="ECO:0000256" key="1">
    <source>
        <dbReference type="SAM" id="Phobius"/>
    </source>
</evidence>
<proteinExistence type="predicted"/>
<keyword evidence="1" id="KW-0472">Membrane</keyword>
<feature type="transmembrane region" description="Helical" evidence="1">
    <location>
        <begin position="50"/>
        <end position="67"/>
    </location>
</feature>
<reference evidence="2" key="1">
    <citation type="submission" date="2018-05" db="EMBL/GenBank/DDBJ databases">
        <authorList>
            <person name="Lanie J.A."/>
            <person name="Ng W.-L."/>
            <person name="Kazmierczak K.M."/>
            <person name="Andrzejewski T.M."/>
            <person name="Davidsen T.M."/>
            <person name="Wayne K.J."/>
            <person name="Tettelin H."/>
            <person name="Glass J.I."/>
            <person name="Rusch D."/>
            <person name="Podicherti R."/>
            <person name="Tsui H.-C.T."/>
            <person name="Winkler M.E."/>
        </authorList>
    </citation>
    <scope>NUCLEOTIDE SEQUENCE</scope>
</reference>
<accession>A0A382KZX4</accession>
<dbReference type="AlphaFoldDB" id="A0A382KZX4"/>
<keyword evidence="1" id="KW-0812">Transmembrane</keyword>
<protein>
    <submittedName>
        <fullName evidence="2">Uncharacterized protein</fullName>
    </submittedName>
</protein>
<gene>
    <name evidence="2" type="ORF">METZ01_LOCUS282743</name>
</gene>
<sequence length="70" mass="7829">MSLFPQIYELLGGGQNQLIQSLATTEPGVQIFLPSNVTVGLGYFWTKSNGRLPLIIYILTILLFFNSRKP</sequence>
<keyword evidence="1" id="KW-1133">Transmembrane helix</keyword>